<dbReference type="RefSeq" id="WP_189630989.1">
    <property type="nucleotide sequence ID" value="NZ_BNAG01000004.1"/>
</dbReference>
<accession>A0ABQ3I8C6</accession>
<evidence type="ECO:0008006" key="4">
    <source>
        <dbReference type="Google" id="ProtNLM"/>
    </source>
</evidence>
<dbReference type="Gene3D" id="2.40.50.140">
    <property type="entry name" value="Nucleic acid-binding proteins"/>
    <property type="match status" value="1"/>
</dbReference>
<protein>
    <recommendedName>
        <fullName evidence="4">DUF3127 domain-containing protein</fullName>
    </recommendedName>
</protein>
<feature type="compositionally biased region" description="Low complexity" evidence="1">
    <location>
        <begin position="94"/>
        <end position="104"/>
    </location>
</feature>
<evidence type="ECO:0000313" key="2">
    <source>
        <dbReference type="EMBL" id="GHE71112.1"/>
    </source>
</evidence>
<reference evidence="3" key="1">
    <citation type="journal article" date="2019" name="Int. J. Syst. Evol. Microbiol.">
        <title>The Global Catalogue of Microorganisms (GCM) 10K type strain sequencing project: providing services to taxonomists for standard genome sequencing and annotation.</title>
        <authorList>
            <consortium name="The Broad Institute Genomics Platform"/>
            <consortium name="The Broad Institute Genome Sequencing Center for Infectious Disease"/>
            <person name="Wu L."/>
            <person name="Ma J."/>
        </authorList>
    </citation>
    <scope>NUCLEOTIDE SEQUENCE [LARGE SCALE GENOMIC DNA]</scope>
    <source>
        <strain evidence="3">CGMCC 1.15111</strain>
    </source>
</reference>
<feature type="compositionally biased region" description="Acidic residues" evidence="1">
    <location>
        <begin position="112"/>
        <end position="126"/>
    </location>
</feature>
<dbReference type="SUPFAM" id="SSF50249">
    <property type="entry name" value="Nucleic acid-binding proteins"/>
    <property type="match status" value="1"/>
</dbReference>
<organism evidence="2 3">
    <name type="scientific">Roseivirga thermotolerans</name>
    <dbReference type="NCBI Taxonomy" id="1758176"/>
    <lineage>
        <taxon>Bacteria</taxon>
        <taxon>Pseudomonadati</taxon>
        <taxon>Bacteroidota</taxon>
        <taxon>Cytophagia</taxon>
        <taxon>Cytophagales</taxon>
        <taxon>Roseivirgaceae</taxon>
        <taxon>Roseivirga</taxon>
    </lineage>
</organism>
<dbReference type="InterPro" id="IPR021474">
    <property type="entry name" value="DUF3127"/>
</dbReference>
<proteinExistence type="predicted"/>
<dbReference type="Proteomes" id="UP000658258">
    <property type="component" value="Unassembled WGS sequence"/>
</dbReference>
<dbReference type="EMBL" id="BNAG01000004">
    <property type="protein sequence ID" value="GHE71112.1"/>
    <property type="molecule type" value="Genomic_DNA"/>
</dbReference>
<comment type="caution">
    <text evidence="2">The sequence shown here is derived from an EMBL/GenBank/DDBJ whole genome shotgun (WGS) entry which is preliminary data.</text>
</comment>
<sequence length="126" mass="14206">MEIKAKIEKILPTQQITGTFKKREFVVEYAENPQYPEFIKFECIQDKCELLDNFAPGQTVMVSFNLKGRKWTDPKNGEDKYFNSLQAWKIATESNSAPASAANGAPPPSAADEPDWLSEDSDDLPF</sequence>
<gene>
    <name evidence="2" type="ORF">GCM10011340_28760</name>
</gene>
<evidence type="ECO:0000313" key="3">
    <source>
        <dbReference type="Proteomes" id="UP000658258"/>
    </source>
</evidence>
<name>A0ABQ3I8C6_9BACT</name>
<dbReference type="Pfam" id="PF11325">
    <property type="entry name" value="DUF3127"/>
    <property type="match status" value="1"/>
</dbReference>
<feature type="region of interest" description="Disordered" evidence="1">
    <location>
        <begin position="93"/>
        <end position="126"/>
    </location>
</feature>
<dbReference type="InterPro" id="IPR012340">
    <property type="entry name" value="NA-bd_OB-fold"/>
</dbReference>
<keyword evidence="3" id="KW-1185">Reference proteome</keyword>
<evidence type="ECO:0000256" key="1">
    <source>
        <dbReference type="SAM" id="MobiDB-lite"/>
    </source>
</evidence>